<protein>
    <submittedName>
        <fullName evidence="2">Class I SAM-dependent methyltransferase</fullName>
    </submittedName>
</protein>
<name>A0ABW3FNQ0_9PSEU</name>
<keyword evidence="3" id="KW-1185">Reference proteome</keyword>
<evidence type="ECO:0000313" key="2">
    <source>
        <dbReference type="EMBL" id="MFD0920139.1"/>
    </source>
</evidence>
<dbReference type="EMBL" id="JBHTIW010000005">
    <property type="protein sequence ID" value="MFD0920139.1"/>
    <property type="molecule type" value="Genomic_DNA"/>
</dbReference>
<dbReference type="PANTHER" id="PTHR18895">
    <property type="entry name" value="HEMK METHYLTRANSFERASE"/>
    <property type="match status" value="1"/>
</dbReference>
<evidence type="ECO:0000313" key="3">
    <source>
        <dbReference type="Proteomes" id="UP001597018"/>
    </source>
</evidence>
<dbReference type="PROSITE" id="PS00092">
    <property type="entry name" value="N6_MTASE"/>
    <property type="match status" value="1"/>
</dbReference>
<organism evidence="2 3">
    <name type="scientific">Saccharopolyspora rosea</name>
    <dbReference type="NCBI Taxonomy" id="524884"/>
    <lineage>
        <taxon>Bacteria</taxon>
        <taxon>Bacillati</taxon>
        <taxon>Actinomycetota</taxon>
        <taxon>Actinomycetes</taxon>
        <taxon>Pseudonocardiales</taxon>
        <taxon>Pseudonocardiaceae</taxon>
        <taxon>Saccharopolyspora</taxon>
    </lineage>
</organism>
<dbReference type="CDD" id="cd02440">
    <property type="entry name" value="AdoMet_MTases"/>
    <property type="match status" value="1"/>
</dbReference>
<gene>
    <name evidence="2" type="ORF">ACFQ16_10335</name>
</gene>
<evidence type="ECO:0000259" key="1">
    <source>
        <dbReference type="Pfam" id="PF05175"/>
    </source>
</evidence>
<feature type="domain" description="Methyltransferase small" evidence="1">
    <location>
        <begin position="153"/>
        <end position="278"/>
    </location>
</feature>
<dbReference type="InterPro" id="IPR002052">
    <property type="entry name" value="DNA_methylase_N6_adenine_CS"/>
</dbReference>
<dbReference type="SUPFAM" id="SSF53335">
    <property type="entry name" value="S-adenosyl-L-methionine-dependent methyltransferases"/>
    <property type="match status" value="1"/>
</dbReference>
<dbReference type="InterPro" id="IPR050320">
    <property type="entry name" value="N5-glutamine_MTase"/>
</dbReference>
<proteinExistence type="predicted"/>
<dbReference type="GO" id="GO:0032259">
    <property type="term" value="P:methylation"/>
    <property type="evidence" value="ECO:0007669"/>
    <property type="project" value="UniProtKB-KW"/>
</dbReference>
<reference evidence="3" key="1">
    <citation type="journal article" date="2019" name="Int. J. Syst. Evol. Microbiol.">
        <title>The Global Catalogue of Microorganisms (GCM) 10K type strain sequencing project: providing services to taxonomists for standard genome sequencing and annotation.</title>
        <authorList>
            <consortium name="The Broad Institute Genomics Platform"/>
            <consortium name="The Broad Institute Genome Sequencing Center for Infectious Disease"/>
            <person name="Wu L."/>
            <person name="Ma J."/>
        </authorList>
    </citation>
    <scope>NUCLEOTIDE SEQUENCE [LARGE SCALE GENOMIC DNA]</scope>
    <source>
        <strain evidence="3">CCUG 56401</strain>
    </source>
</reference>
<comment type="caution">
    <text evidence="2">The sequence shown here is derived from an EMBL/GenBank/DDBJ whole genome shotgun (WGS) entry which is preliminary data.</text>
</comment>
<dbReference type="Proteomes" id="UP001597018">
    <property type="component" value="Unassembled WGS sequence"/>
</dbReference>
<keyword evidence="2" id="KW-0489">Methyltransferase</keyword>
<dbReference type="PANTHER" id="PTHR18895:SF74">
    <property type="entry name" value="MTRF1L RELEASE FACTOR GLUTAMINE METHYLTRANSFERASE"/>
    <property type="match status" value="1"/>
</dbReference>
<dbReference type="InterPro" id="IPR007848">
    <property type="entry name" value="Small_mtfrase_dom"/>
</dbReference>
<dbReference type="GO" id="GO:0008168">
    <property type="term" value="F:methyltransferase activity"/>
    <property type="evidence" value="ECO:0007669"/>
    <property type="project" value="UniProtKB-KW"/>
</dbReference>
<accession>A0ABW3FNQ0</accession>
<dbReference type="Pfam" id="PF05175">
    <property type="entry name" value="MTS"/>
    <property type="match status" value="1"/>
</dbReference>
<sequence length="342" mass="37173">MGTELRADLALRLASQGVGMLWRADFADARRLLSGMSKRLDRRPPEPVQDPAKSFYRHRQARKNRARVLGMLLIELGPGAVLDLPRAPDVRAACREVYGDLVEPCVVPLRELLGVLSAHQWRRDGVHVPALNARIHPHYGVFPPTRNEYVDLVSSAEMARVRTAFDIGTGTGVLAAVLARRGVHRVVATDVAPQAVACARDNVRRLGVGDRVTVTQADLFPPGRADLVVCNPPWIPATPNSPLDAAVFDRGGHMLSRFIRGVADHLTVGGEAWLVLSDLAELLELRTRAQLLAEFDAAGLAVLERLGVGARHPRARSAHGPLASARAAERVSLWRLGAENGK</sequence>
<dbReference type="Gene3D" id="3.40.50.150">
    <property type="entry name" value="Vaccinia Virus protein VP39"/>
    <property type="match status" value="1"/>
</dbReference>
<dbReference type="RefSeq" id="WP_345600870.1">
    <property type="nucleotide sequence ID" value="NZ_BAABLT010000020.1"/>
</dbReference>
<dbReference type="InterPro" id="IPR029063">
    <property type="entry name" value="SAM-dependent_MTases_sf"/>
</dbReference>
<keyword evidence="2" id="KW-0808">Transferase</keyword>